<dbReference type="GO" id="GO:0003700">
    <property type="term" value="F:DNA-binding transcription factor activity"/>
    <property type="evidence" value="ECO:0007669"/>
    <property type="project" value="InterPro"/>
</dbReference>
<dbReference type="Gene3D" id="1.10.10.10">
    <property type="entry name" value="Winged helix-like DNA-binding domain superfamily/Winged helix DNA-binding domain"/>
    <property type="match status" value="1"/>
</dbReference>
<protein>
    <submittedName>
        <fullName evidence="3">MarR family transcriptional regulator</fullName>
    </submittedName>
</protein>
<dbReference type="InterPro" id="IPR036390">
    <property type="entry name" value="WH_DNA-bd_sf"/>
</dbReference>
<dbReference type="RefSeq" id="WP_350281420.1">
    <property type="nucleotide sequence ID" value="NZ_CP158165.1"/>
</dbReference>
<dbReference type="SMART" id="SM00347">
    <property type="entry name" value="HTH_MARR"/>
    <property type="match status" value="1"/>
</dbReference>
<dbReference type="SUPFAM" id="SSF46785">
    <property type="entry name" value="Winged helix' DNA-binding domain"/>
    <property type="match status" value="1"/>
</dbReference>
<dbReference type="InterPro" id="IPR036388">
    <property type="entry name" value="WH-like_DNA-bd_sf"/>
</dbReference>
<sequence>MQVNDAYVPQTPIEGVMHAFTRIGRRLKAKQPGDTLDHSAHVVLFALRCNGALRLSDLAARLELDASTTSRHVRSLEQLGMVRRSPDPADGRAFRVELTEQGVEQWEAGARHRMELLSAAMEGWSEEDVQTFERLMTRFADGVAALTEAPSSAAWADKGWAAVAPRLRRPAAPEERSTDQTSTADGDPANREHTDNNLESTR</sequence>
<dbReference type="EMBL" id="CP158165">
    <property type="protein sequence ID" value="XBV28669.1"/>
    <property type="molecule type" value="Genomic_DNA"/>
</dbReference>
<evidence type="ECO:0000256" key="1">
    <source>
        <dbReference type="SAM" id="MobiDB-lite"/>
    </source>
</evidence>
<evidence type="ECO:0000313" key="3">
    <source>
        <dbReference type="EMBL" id="XBV28669.1"/>
    </source>
</evidence>
<proteinExistence type="predicted"/>
<dbReference type="PROSITE" id="PS50995">
    <property type="entry name" value="HTH_MARR_2"/>
    <property type="match status" value="1"/>
</dbReference>
<organism evidence="3">
    <name type="scientific">Kribbella sp. HUAS MG21</name>
    <dbReference type="NCBI Taxonomy" id="3160966"/>
    <lineage>
        <taxon>Bacteria</taxon>
        <taxon>Bacillati</taxon>
        <taxon>Actinomycetota</taxon>
        <taxon>Actinomycetes</taxon>
        <taxon>Propionibacteriales</taxon>
        <taxon>Kribbellaceae</taxon>
        <taxon>Kribbella</taxon>
    </lineage>
</organism>
<dbReference type="AlphaFoldDB" id="A0AAU7TPE8"/>
<dbReference type="InterPro" id="IPR011991">
    <property type="entry name" value="ArsR-like_HTH"/>
</dbReference>
<dbReference type="PANTHER" id="PTHR33164:SF57">
    <property type="entry name" value="MARR-FAMILY TRANSCRIPTIONAL REGULATOR"/>
    <property type="match status" value="1"/>
</dbReference>
<evidence type="ECO:0000259" key="2">
    <source>
        <dbReference type="PROSITE" id="PS50995"/>
    </source>
</evidence>
<reference evidence="3" key="1">
    <citation type="submission" date="2024-06" db="EMBL/GenBank/DDBJ databases">
        <title>Kribbella sp. strain HUAS MG21 genome sequences.</title>
        <authorList>
            <person name="Mo P."/>
        </authorList>
    </citation>
    <scope>NUCLEOTIDE SEQUENCE</scope>
    <source>
        <strain evidence="3">HUAS MG21</strain>
    </source>
</reference>
<feature type="domain" description="HTH marR-type" evidence="2">
    <location>
        <begin position="1"/>
        <end position="141"/>
    </location>
</feature>
<gene>
    <name evidence="3" type="ORF">ABN611_20000</name>
</gene>
<dbReference type="CDD" id="cd00090">
    <property type="entry name" value="HTH_ARSR"/>
    <property type="match status" value="1"/>
</dbReference>
<dbReference type="Pfam" id="PF01047">
    <property type="entry name" value="MarR"/>
    <property type="match status" value="1"/>
</dbReference>
<accession>A0AAU7TPE8</accession>
<dbReference type="PANTHER" id="PTHR33164">
    <property type="entry name" value="TRANSCRIPTIONAL REGULATOR, MARR FAMILY"/>
    <property type="match status" value="1"/>
</dbReference>
<name>A0AAU7TPE8_9ACTN</name>
<feature type="compositionally biased region" description="Basic and acidic residues" evidence="1">
    <location>
        <begin position="188"/>
        <end position="202"/>
    </location>
</feature>
<dbReference type="GO" id="GO:0006950">
    <property type="term" value="P:response to stress"/>
    <property type="evidence" value="ECO:0007669"/>
    <property type="project" value="TreeGrafter"/>
</dbReference>
<dbReference type="InterPro" id="IPR000835">
    <property type="entry name" value="HTH_MarR-typ"/>
</dbReference>
<dbReference type="InterPro" id="IPR039422">
    <property type="entry name" value="MarR/SlyA-like"/>
</dbReference>
<feature type="region of interest" description="Disordered" evidence="1">
    <location>
        <begin position="164"/>
        <end position="202"/>
    </location>
</feature>
<dbReference type="PRINTS" id="PR00598">
    <property type="entry name" value="HTHMARR"/>
</dbReference>